<organism evidence="4 5">
    <name type="scientific">Cryptotermes secundus</name>
    <dbReference type="NCBI Taxonomy" id="105785"/>
    <lineage>
        <taxon>Eukaryota</taxon>
        <taxon>Metazoa</taxon>
        <taxon>Ecdysozoa</taxon>
        <taxon>Arthropoda</taxon>
        <taxon>Hexapoda</taxon>
        <taxon>Insecta</taxon>
        <taxon>Pterygota</taxon>
        <taxon>Neoptera</taxon>
        <taxon>Polyneoptera</taxon>
        <taxon>Dictyoptera</taxon>
        <taxon>Blattodea</taxon>
        <taxon>Blattoidea</taxon>
        <taxon>Termitoidae</taxon>
        <taxon>Kalotermitidae</taxon>
        <taxon>Cryptotermitinae</taxon>
        <taxon>Cryptotermes</taxon>
    </lineage>
</organism>
<dbReference type="CDD" id="cd02257">
    <property type="entry name" value="Peptidase_C19"/>
    <property type="match status" value="1"/>
</dbReference>
<dbReference type="OrthoDB" id="289038at2759"/>
<evidence type="ECO:0000256" key="2">
    <source>
        <dbReference type="SAM" id="MobiDB-lite"/>
    </source>
</evidence>
<dbReference type="Proteomes" id="UP000235965">
    <property type="component" value="Unassembled WGS sequence"/>
</dbReference>
<evidence type="ECO:0000259" key="3">
    <source>
        <dbReference type="PROSITE" id="PS50235"/>
    </source>
</evidence>
<dbReference type="GO" id="GO:0000082">
    <property type="term" value="P:G1/S transition of mitotic cell cycle"/>
    <property type="evidence" value="ECO:0007669"/>
    <property type="project" value="TreeGrafter"/>
</dbReference>
<dbReference type="InterPro" id="IPR050164">
    <property type="entry name" value="Peptidase_C19"/>
</dbReference>
<name>A0A2J7QCH8_9NEOP</name>
<dbReference type="PROSITE" id="PS50235">
    <property type="entry name" value="USP_3"/>
    <property type="match status" value="1"/>
</dbReference>
<dbReference type="InterPro" id="IPR001394">
    <property type="entry name" value="Peptidase_C19_UCH"/>
</dbReference>
<dbReference type="InterPro" id="IPR028889">
    <property type="entry name" value="USP"/>
</dbReference>
<gene>
    <name evidence="4" type="ORF">B7P43_G02685</name>
</gene>
<dbReference type="InterPro" id="IPR038765">
    <property type="entry name" value="Papain-like_cys_pep_sf"/>
</dbReference>
<dbReference type="Pfam" id="PF00443">
    <property type="entry name" value="UCH"/>
    <property type="match status" value="1"/>
</dbReference>
<evidence type="ECO:0000313" key="5">
    <source>
        <dbReference type="Proteomes" id="UP000235965"/>
    </source>
</evidence>
<dbReference type="InterPro" id="IPR018200">
    <property type="entry name" value="USP_CS"/>
</dbReference>
<sequence length="934" mass="108997">MIVMYRDVQRKFFTHGKQYRSDKKYWVQESNTEDVFDELVALSKQDNRSALQNTSRVTVYDTITSGEEDFLDNSKWIPNRNKRRKTAEFWNGLRKNTRNEKQENINISLYKRKFFKTKTSQLDGDFHSKFGSYSREAVSHQSSRTSEHSSGRLKHYKPRFHYPMIISDASSDEDDTLCEEKFDKRRSYHFTIYDPECELANQMHRKIFRNRKQIQNSYSQKNDHMKSNSPKKQCVKRPLDNVKKNNLQLRRITSRHSVKYSLPFQKHNSQSHRITSVKEGNHTHTLQSNTQEQTLCVKNKVLTERITQTDTPQKANQGRTSFMKDSSVSPEMTYVRKLEIQNQKREIEYLRAILEDDVSTTDLNSLCTYKENDVEVQLLLNMNQLPTGKDKEIESREVLLLLPSNEDPVLPFFPTEEKSSSEIICATTPPAVDLTLLRSSPEIRKTSTPVSSQDTGINFSISPIMYSRRLGKTSSVSAYQFEIHRKNSHSLPSPAVENIQSDKYKKPLREKKKMKNSAEMGFPNPIGTNKCWMNSSLQVVFGMKPFIEDLVNVFEKSNIVESKGKYSSLLETFIEVVKARQTRNQSQLNKNLEFLDKTLGVLNEHFTTHSQEDAVEFLTEFLTALREEFYRLMCSNEVYVALKDSCRQEQNSNNASDMNTCPKGESSMHIQLQNPVSENIIFKLKEIQSCMMCSKQESKETEHLTLIVNIPSETLREITLQEALESCMMTEIRELKCAQCESEQCRVKTVFTLLPRFLVLHVNRFEMQNNVIKKLCKYLKIPITLTVRNVISESEMMMPRQWMSANNKRFSWPEERDTGSSSSRRNNEDEKFQHTVQLSTEDLNAIKNKQEYTLLAIISHKGDTPNSGHYEADVYNLTTRKWNHYNDEIVTSRMEEEVTSFSQQENGYAFLYMYKPLFSQLVNEQMMSRNFENE</sequence>
<evidence type="ECO:0000256" key="1">
    <source>
        <dbReference type="ARBA" id="ARBA00009085"/>
    </source>
</evidence>
<dbReference type="InParanoid" id="A0A2J7QCH8"/>
<dbReference type="SUPFAM" id="SSF54001">
    <property type="entry name" value="Cysteine proteinases"/>
    <property type="match status" value="1"/>
</dbReference>
<dbReference type="Gene3D" id="3.90.70.10">
    <property type="entry name" value="Cysteine proteinases"/>
    <property type="match status" value="1"/>
</dbReference>
<dbReference type="STRING" id="105785.A0A2J7QCH8"/>
<protein>
    <recommendedName>
        <fullName evidence="3">USP domain-containing protein</fullName>
    </recommendedName>
</protein>
<dbReference type="GO" id="GO:0004843">
    <property type="term" value="F:cysteine-type deubiquitinase activity"/>
    <property type="evidence" value="ECO:0007669"/>
    <property type="project" value="InterPro"/>
</dbReference>
<dbReference type="EMBL" id="NEVH01016289">
    <property type="protein sequence ID" value="PNF26286.1"/>
    <property type="molecule type" value="Genomic_DNA"/>
</dbReference>
<dbReference type="GO" id="GO:0005634">
    <property type="term" value="C:nucleus"/>
    <property type="evidence" value="ECO:0007669"/>
    <property type="project" value="TreeGrafter"/>
</dbReference>
<dbReference type="PANTHER" id="PTHR24006">
    <property type="entry name" value="UBIQUITIN CARBOXYL-TERMINAL HYDROLASE"/>
    <property type="match status" value="1"/>
</dbReference>
<reference evidence="4 5" key="1">
    <citation type="submission" date="2017-12" db="EMBL/GenBank/DDBJ databases">
        <title>Hemimetabolous genomes reveal molecular basis of termite eusociality.</title>
        <authorList>
            <person name="Harrison M.C."/>
            <person name="Jongepier E."/>
            <person name="Robertson H.M."/>
            <person name="Arning N."/>
            <person name="Bitard-Feildel T."/>
            <person name="Chao H."/>
            <person name="Childers C.P."/>
            <person name="Dinh H."/>
            <person name="Doddapaneni H."/>
            <person name="Dugan S."/>
            <person name="Gowin J."/>
            <person name="Greiner C."/>
            <person name="Han Y."/>
            <person name="Hu H."/>
            <person name="Hughes D.S.T."/>
            <person name="Huylmans A.-K."/>
            <person name="Kemena C."/>
            <person name="Kremer L.P.M."/>
            <person name="Lee S.L."/>
            <person name="Lopez-Ezquerra A."/>
            <person name="Mallet L."/>
            <person name="Monroy-Kuhn J.M."/>
            <person name="Moser A."/>
            <person name="Murali S.C."/>
            <person name="Muzny D.M."/>
            <person name="Otani S."/>
            <person name="Piulachs M.-D."/>
            <person name="Poelchau M."/>
            <person name="Qu J."/>
            <person name="Schaub F."/>
            <person name="Wada-Katsumata A."/>
            <person name="Worley K.C."/>
            <person name="Xie Q."/>
            <person name="Ylla G."/>
            <person name="Poulsen M."/>
            <person name="Gibbs R.A."/>
            <person name="Schal C."/>
            <person name="Richards S."/>
            <person name="Belles X."/>
            <person name="Korb J."/>
            <person name="Bornberg-Bauer E."/>
        </authorList>
    </citation>
    <scope>NUCLEOTIDE SEQUENCE [LARGE SCALE GENOMIC DNA]</scope>
    <source>
        <tissue evidence="4">Whole body</tissue>
    </source>
</reference>
<comment type="similarity">
    <text evidence="1">Belongs to the peptidase C19 family.</text>
</comment>
<dbReference type="PANTHER" id="PTHR24006:SF915">
    <property type="entry name" value="UBIQUITIN CARBOXYL-TERMINAL HYDROLASE-RELATED"/>
    <property type="match status" value="1"/>
</dbReference>
<feature type="domain" description="USP" evidence="3">
    <location>
        <begin position="520"/>
        <end position="917"/>
    </location>
</feature>
<dbReference type="GO" id="GO:0005829">
    <property type="term" value="C:cytosol"/>
    <property type="evidence" value="ECO:0007669"/>
    <property type="project" value="TreeGrafter"/>
</dbReference>
<feature type="region of interest" description="Disordered" evidence="2">
    <location>
        <begin position="309"/>
        <end position="328"/>
    </location>
</feature>
<feature type="region of interest" description="Disordered" evidence="2">
    <location>
        <begin position="809"/>
        <end position="832"/>
    </location>
</feature>
<comment type="caution">
    <text evidence="4">The sequence shown here is derived from an EMBL/GenBank/DDBJ whole genome shotgun (WGS) entry which is preliminary data.</text>
</comment>
<keyword evidence="5" id="KW-1185">Reference proteome</keyword>
<dbReference type="AlphaFoldDB" id="A0A2J7QCH8"/>
<dbReference type="PROSITE" id="PS00973">
    <property type="entry name" value="USP_2"/>
    <property type="match status" value="1"/>
</dbReference>
<proteinExistence type="inferred from homology"/>
<dbReference type="GO" id="GO:0016579">
    <property type="term" value="P:protein deubiquitination"/>
    <property type="evidence" value="ECO:0007669"/>
    <property type="project" value="InterPro"/>
</dbReference>
<evidence type="ECO:0000313" key="4">
    <source>
        <dbReference type="EMBL" id="PNF26286.1"/>
    </source>
</evidence>
<accession>A0A2J7QCH8</accession>